<reference evidence="2 3" key="1">
    <citation type="submission" date="2020-03" db="EMBL/GenBank/DDBJ databases">
        <title>Dissostichus mawsoni Genome sequencing and assembly.</title>
        <authorList>
            <person name="Park H."/>
        </authorList>
    </citation>
    <scope>NUCLEOTIDE SEQUENCE [LARGE SCALE GENOMIC DNA]</scope>
    <source>
        <strain evidence="2">DM0001</strain>
        <tissue evidence="2">Muscle</tissue>
    </source>
</reference>
<dbReference type="OrthoDB" id="10650029at2759"/>
<proteinExistence type="predicted"/>
<keyword evidence="1" id="KW-0472">Membrane</keyword>
<gene>
    <name evidence="2" type="ORF">F7725_028288</name>
</gene>
<name>A0A7J5XFJ2_DISMA</name>
<keyword evidence="1" id="KW-1133">Transmembrane helix</keyword>
<feature type="transmembrane region" description="Helical" evidence="1">
    <location>
        <begin position="726"/>
        <end position="746"/>
    </location>
</feature>
<evidence type="ECO:0000313" key="3">
    <source>
        <dbReference type="Proteomes" id="UP000518266"/>
    </source>
</evidence>
<accession>A0A7J5XFJ2</accession>
<protein>
    <submittedName>
        <fullName evidence="2">Uncharacterized protein</fullName>
    </submittedName>
</protein>
<keyword evidence="3" id="KW-1185">Reference proteome</keyword>
<dbReference type="Proteomes" id="UP000518266">
    <property type="component" value="Unassembled WGS sequence"/>
</dbReference>
<dbReference type="EMBL" id="JAAKFY010000025">
    <property type="protein sequence ID" value="KAF3835730.1"/>
    <property type="molecule type" value="Genomic_DNA"/>
</dbReference>
<sequence>MEGRQQHEKEMLPGVAKSRPQGIRRMSRSLIRKSSKAVRYLQTRPWCCCTRAVPAATNYLGYQDGCTAQWDRLATGLSVFGSETAPALVVDSYGRVAAESQASACDSQEDGELVDSPSRCQWSKVPRAPRNLWMGHDVHPWHQQRLPQEASCKPSLSHSPQHLPSGKRLRRWSIASSTSSGRPVTVTTFGLTLNSSMILRMPLPRAPMMRAWTLLSRVMSSEIISSSSSTKAWMASRAAMALCSYPLFDALQEALFGAVQVIGQAGDGDFIRLLLRSRHLNINLVAESECFHGGLAALFATRKHNDVTLFSVHTGQAFTLWVLALWELNLYIVISSDLLDTRAFGTHDRTVELLNNHTLNAYAFGLIHTVFGSFEGDLIALSPSAREAHHHATILISKVPEDLATASHKVAMVFWINSQSILNDVILIHSEPYQTLDELLQLLCGIPHGFFGADHSDELLVFVLHGGENDPGPGAVTNLTDVSTTFPYEELVVFRLRTQLRSVTLRLLRENIDKIISKTIIFHNSTSIMRSAQKKIVLTAKSLNVYLRTFLQTFSSAKASSCCLAFSTSSTGPLMVTLSIPEPSVGKWMCTPPHSSMMERTKRPFDPIKELCSLEGMDTSTSVMLAWTQGDLHLAQEPDLDTFRATSQFAFLPVMTIISELLFSAGRRQLKQLLLGFLDTLGIPSIRIRLLFSLSGGMRTVTLCSSLMRLTMDNENKTRFEDVDQIFVVFICIYTMLLTVRLYLLLTPPFPIRCLWNLVSTLISVKLVTYQICYNDFNLALHHLHVFGGTLQGDLIFSLSELNALLGTRDLDLVTGVVGSWDLDFGGSFELELLKLLPIFADDKTMVLLGDGNSSRGLLGLEYTVGTISLTINTILCHKQQKDGSLDLSLQSGHNLLAGLHHGIQLSGNHDGETLIFSQGEFQVGSSLMHDVNTDLRLVSFPKLVEPAALTQPLKCRVAIAICYIAYLSVSVPRNNRGLSLPPAFISGVHLFRPAVHIHLTCRGSSSSPQQSSTSVHLAR</sequence>
<dbReference type="AlphaFoldDB" id="A0A7J5XFJ2"/>
<evidence type="ECO:0000256" key="1">
    <source>
        <dbReference type="SAM" id="Phobius"/>
    </source>
</evidence>
<keyword evidence="1" id="KW-0812">Transmembrane</keyword>
<feature type="transmembrane region" description="Helical" evidence="1">
    <location>
        <begin position="649"/>
        <end position="666"/>
    </location>
</feature>
<organism evidence="2 3">
    <name type="scientific">Dissostichus mawsoni</name>
    <name type="common">Antarctic cod</name>
    <dbReference type="NCBI Taxonomy" id="36200"/>
    <lineage>
        <taxon>Eukaryota</taxon>
        <taxon>Metazoa</taxon>
        <taxon>Chordata</taxon>
        <taxon>Craniata</taxon>
        <taxon>Vertebrata</taxon>
        <taxon>Euteleostomi</taxon>
        <taxon>Actinopterygii</taxon>
        <taxon>Neopterygii</taxon>
        <taxon>Teleostei</taxon>
        <taxon>Neoteleostei</taxon>
        <taxon>Acanthomorphata</taxon>
        <taxon>Eupercaria</taxon>
        <taxon>Perciformes</taxon>
        <taxon>Notothenioidei</taxon>
        <taxon>Nototheniidae</taxon>
        <taxon>Dissostichus</taxon>
    </lineage>
</organism>
<comment type="caution">
    <text evidence="2">The sequence shown here is derived from an EMBL/GenBank/DDBJ whole genome shotgun (WGS) entry which is preliminary data.</text>
</comment>
<evidence type="ECO:0000313" key="2">
    <source>
        <dbReference type="EMBL" id="KAF3835730.1"/>
    </source>
</evidence>